<feature type="signal peptide" evidence="2">
    <location>
        <begin position="1"/>
        <end position="26"/>
    </location>
</feature>
<dbReference type="InterPro" id="IPR008657">
    <property type="entry name" value="JTB"/>
</dbReference>
<keyword evidence="1" id="KW-1133">Transmembrane helix</keyword>
<evidence type="ECO:0000256" key="2">
    <source>
        <dbReference type="SAM" id="SignalP"/>
    </source>
</evidence>
<dbReference type="EnsemblMetazoa" id="CLYHEMT002868.1">
    <property type="protein sequence ID" value="CLYHEMP002868.1"/>
    <property type="gene ID" value="CLYHEMG002868"/>
</dbReference>
<dbReference type="Gene3D" id="3.30.720.220">
    <property type="match status" value="1"/>
</dbReference>
<protein>
    <submittedName>
        <fullName evidence="3">Uncharacterized protein</fullName>
    </submittedName>
</protein>
<dbReference type="AlphaFoldDB" id="A0A7M5UUK7"/>
<reference evidence="3" key="1">
    <citation type="submission" date="2021-01" db="UniProtKB">
        <authorList>
            <consortium name="EnsemblMetazoa"/>
        </authorList>
    </citation>
    <scope>IDENTIFICATION</scope>
</reference>
<keyword evidence="4" id="KW-1185">Reference proteome</keyword>
<dbReference type="GO" id="GO:0030496">
    <property type="term" value="C:midbody"/>
    <property type="evidence" value="ECO:0007669"/>
    <property type="project" value="TreeGrafter"/>
</dbReference>
<feature type="transmembrane region" description="Helical" evidence="1">
    <location>
        <begin position="102"/>
        <end position="122"/>
    </location>
</feature>
<keyword evidence="1" id="KW-0472">Membrane</keyword>
<dbReference type="GO" id="GO:0005737">
    <property type="term" value="C:cytoplasm"/>
    <property type="evidence" value="ECO:0007669"/>
    <property type="project" value="TreeGrafter"/>
</dbReference>
<dbReference type="RefSeq" id="XP_066930270.1">
    <property type="nucleotide sequence ID" value="XM_067074169.1"/>
</dbReference>
<dbReference type="GO" id="GO:0005813">
    <property type="term" value="C:centrosome"/>
    <property type="evidence" value="ECO:0007669"/>
    <property type="project" value="TreeGrafter"/>
</dbReference>
<evidence type="ECO:0000313" key="3">
    <source>
        <dbReference type="EnsemblMetazoa" id="CLYHEMP002868.1"/>
    </source>
</evidence>
<evidence type="ECO:0000256" key="1">
    <source>
        <dbReference type="SAM" id="Phobius"/>
    </source>
</evidence>
<dbReference type="Pfam" id="PF05439">
    <property type="entry name" value="JTB"/>
    <property type="match status" value="1"/>
</dbReference>
<dbReference type="GO" id="GO:0000281">
    <property type="term" value="P:mitotic cytokinesis"/>
    <property type="evidence" value="ECO:0007669"/>
    <property type="project" value="TreeGrafter"/>
</dbReference>
<name>A0A7M5UUK7_9CNID</name>
<sequence>MVSNKVKFSVVLVVIFLLLLFSKGFSYSIPQNVVSLVNHPKNNSTCKMIVSAKECRPCTSHEQKFLKICKETGNVEEIICGNPKSKMTESCPFAFKAEMNKFIIFEVCCGVLAIVSNAVVWWRRKALDQVKYQRLKRQISDVF</sequence>
<proteinExistence type="predicted"/>
<accession>A0A7M5UUK7</accession>
<organism evidence="3 4">
    <name type="scientific">Clytia hemisphaerica</name>
    <dbReference type="NCBI Taxonomy" id="252671"/>
    <lineage>
        <taxon>Eukaryota</taxon>
        <taxon>Metazoa</taxon>
        <taxon>Cnidaria</taxon>
        <taxon>Hydrozoa</taxon>
        <taxon>Hydroidolina</taxon>
        <taxon>Leptothecata</taxon>
        <taxon>Obeliida</taxon>
        <taxon>Clytiidae</taxon>
        <taxon>Clytia</taxon>
    </lineage>
</organism>
<dbReference type="GeneID" id="136817835"/>
<keyword evidence="1" id="KW-0812">Transmembrane</keyword>
<evidence type="ECO:0000313" key="4">
    <source>
        <dbReference type="Proteomes" id="UP000594262"/>
    </source>
</evidence>
<dbReference type="PANTHER" id="PTHR13041">
    <property type="entry name" value="JTB PROTEIN-RELATED"/>
    <property type="match status" value="1"/>
</dbReference>
<keyword evidence="2" id="KW-0732">Signal</keyword>
<dbReference type="Proteomes" id="UP000594262">
    <property type="component" value="Unplaced"/>
</dbReference>
<feature type="chain" id="PRO_5029626059" evidence="2">
    <location>
        <begin position="27"/>
        <end position="143"/>
    </location>
</feature>
<dbReference type="GO" id="GO:0016020">
    <property type="term" value="C:membrane"/>
    <property type="evidence" value="ECO:0007669"/>
    <property type="project" value="InterPro"/>
</dbReference>
<dbReference type="PANTHER" id="PTHR13041:SF3">
    <property type="entry name" value="PROTEIN JTB"/>
    <property type="match status" value="1"/>
</dbReference>
<dbReference type="GO" id="GO:0005819">
    <property type="term" value="C:spindle"/>
    <property type="evidence" value="ECO:0007669"/>
    <property type="project" value="TreeGrafter"/>
</dbReference>